<keyword evidence="5" id="KW-1185">Reference proteome</keyword>
<dbReference type="EMBL" id="JACHOB010000001">
    <property type="protein sequence ID" value="MBB4657511.1"/>
    <property type="molecule type" value="Genomic_DNA"/>
</dbReference>
<protein>
    <recommendedName>
        <fullName evidence="3">PRC-barrel domain-containing protein</fullName>
    </recommendedName>
</protein>
<dbReference type="InterPro" id="IPR027275">
    <property type="entry name" value="PRC-brl_dom"/>
</dbReference>
<dbReference type="Proteomes" id="UP000563524">
    <property type="component" value="Unassembled WGS sequence"/>
</dbReference>
<feature type="compositionally biased region" description="Polar residues" evidence="1">
    <location>
        <begin position="437"/>
        <end position="446"/>
    </location>
</feature>
<accession>A0A840HZP9</accession>
<evidence type="ECO:0000259" key="3">
    <source>
        <dbReference type="Pfam" id="PF05239"/>
    </source>
</evidence>
<proteinExistence type="predicted"/>
<feature type="region of interest" description="Disordered" evidence="1">
    <location>
        <begin position="424"/>
        <end position="446"/>
    </location>
</feature>
<dbReference type="SUPFAM" id="SSF50346">
    <property type="entry name" value="PRC-barrel domain"/>
    <property type="match status" value="1"/>
</dbReference>
<name>A0A840HZP9_9PROT</name>
<evidence type="ECO:0000313" key="4">
    <source>
        <dbReference type="EMBL" id="MBB4657511.1"/>
    </source>
</evidence>
<reference evidence="4 5" key="1">
    <citation type="submission" date="2020-08" db="EMBL/GenBank/DDBJ databases">
        <title>Genomic Encyclopedia of Type Strains, Phase IV (KMG-IV): sequencing the most valuable type-strain genomes for metagenomic binning, comparative biology and taxonomic classification.</title>
        <authorList>
            <person name="Goeker M."/>
        </authorList>
    </citation>
    <scope>NUCLEOTIDE SEQUENCE [LARGE SCALE GENOMIC DNA]</scope>
    <source>
        <strain evidence="4 5">DSM 102850</strain>
    </source>
</reference>
<feature type="signal peptide" evidence="2">
    <location>
        <begin position="1"/>
        <end position="25"/>
    </location>
</feature>
<dbReference type="RefSeq" id="WP_183814676.1">
    <property type="nucleotide sequence ID" value="NZ_JACHOB010000001.1"/>
</dbReference>
<sequence>MMMNQRMVALAGASCLALGGASATAQEADYVTECQDLYTFLNQSQAYDLTAEPELAAILERNDARTCNRRLAVLERDARQVRQVAGQSDSDVTTESRSVQEEVQLQETVTVQGEVDVVAPVPNVQVRPEPADVQVRSEPPRVTVREGQPEIVVRERPATITVGMPTITVRQQAPEIIITMPPSDVDVAMAEPQVEVRQAPPQVSVAVPDPRVDLDLRAVPGKADTPVQTRITRERLAAQDEAGLQLVARGDEGADANVYVADAEPQVTVNGTDAEAQIDLQRPEPQVRFEGAEPTLETSGQPEIRFERVGEPDIQIRQAAAEAPQAVAGSGSTSAPQQSAAAAPAAANVTVGDLLGKSVMGADDEEVGSIDRVVEMNGQTYAIIEHGGFLGIRDTDIPVPVTELRMSGDDLRAGNLTAQRAEQMQANDISTGEELPSETTLRIATR</sequence>
<evidence type="ECO:0000313" key="5">
    <source>
        <dbReference type="Proteomes" id="UP000563524"/>
    </source>
</evidence>
<gene>
    <name evidence="4" type="ORF">GGQ59_000011</name>
</gene>
<feature type="domain" description="PRC-barrel" evidence="3">
    <location>
        <begin position="352"/>
        <end position="407"/>
    </location>
</feature>
<feature type="chain" id="PRO_5032270252" description="PRC-barrel domain-containing protein" evidence="2">
    <location>
        <begin position="26"/>
        <end position="446"/>
    </location>
</feature>
<evidence type="ECO:0000256" key="2">
    <source>
        <dbReference type="SAM" id="SignalP"/>
    </source>
</evidence>
<organism evidence="4 5">
    <name type="scientific">Parvularcula dongshanensis</name>
    <dbReference type="NCBI Taxonomy" id="1173995"/>
    <lineage>
        <taxon>Bacteria</taxon>
        <taxon>Pseudomonadati</taxon>
        <taxon>Pseudomonadota</taxon>
        <taxon>Alphaproteobacteria</taxon>
        <taxon>Parvularculales</taxon>
        <taxon>Parvularculaceae</taxon>
        <taxon>Parvularcula</taxon>
    </lineage>
</organism>
<feature type="region of interest" description="Disordered" evidence="1">
    <location>
        <begin position="320"/>
        <end position="339"/>
    </location>
</feature>
<keyword evidence="2" id="KW-0732">Signal</keyword>
<dbReference type="Gene3D" id="2.30.30.240">
    <property type="entry name" value="PRC-barrel domain"/>
    <property type="match status" value="1"/>
</dbReference>
<dbReference type="InterPro" id="IPR011033">
    <property type="entry name" value="PRC_barrel-like_sf"/>
</dbReference>
<evidence type="ECO:0000256" key="1">
    <source>
        <dbReference type="SAM" id="MobiDB-lite"/>
    </source>
</evidence>
<dbReference type="Pfam" id="PF05239">
    <property type="entry name" value="PRC"/>
    <property type="match status" value="1"/>
</dbReference>
<comment type="caution">
    <text evidence="4">The sequence shown here is derived from an EMBL/GenBank/DDBJ whole genome shotgun (WGS) entry which is preliminary data.</text>
</comment>
<dbReference type="AlphaFoldDB" id="A0A840HZP9"/>